<feature type="compositionally biased region" description="Acidic residues" evidence="1">
    <location>
        <begin position="148"/>
        <end position="159"/>
    </location>
</feature>
<dbReference type="EMBL" id="JBJKFK010000099">
    <property type="protein sequence ID" value="KAL3319818.1"/>
    <property type="molecule type" value="Genomic_DNA"/>
</dbReference>
<protein>
    <submittedName>
        <fullName evidence="2">Uncharacterized protein</fullName>
    </submittedName>
</protein>
<gene>
    <name evidence="2" type="ORF">Ciccas_001500</name>
</gene>
<sequence length="288" mass="30339">MDAKLNGSLLLAQAPLLAGSTTCWPFGQSASVTNNAGLLIGAQNSKFISQAPQAQATTPILVPSATSPVDSMQQAILNAAMGSSAFFNPLTLGQFQGGQNASNLNLMMAAAIASMCNQNTALNTSMEQATPTSAEKKTTASKSGSEENANEDDFTYEEEDELLMPRPLSASSDTKVKLKTVVNDLQSAKAFVTGSKCPRPAVPSERASSRPVHLMIGTRFFHVPGFVSKMALSLSLFGGPFVPQALSGAMHFPSQEFCYFSAKLSAVVQVSLHLQSNSGDRHDSLLGM</sequence>
<dbReference type="AlphaFoldDB" id="A0ABD2QJU1"/>
<dbReference type="Proteomes" id="UP001626550">
    <property type="component" value="Unassembled WGS sequence"/>
</dbReference>
<evidence type="ECO:0000313" key="3">
    <source>
        <dbReference type="Proteomes" id="UP001626550"/>
    </source>
</evidence>
<name>A0ABD2QJU1_9PLAT</name>
<evidence type="ECO:0000313" key="2">
    <source>
        <dbReference type="EMBL" id="KAL3319818.1"/>
    </source>
</evidence>
<accession>A0ABD2QJU1</accession>
<proteinExistence type="predicted"/>
<feature type="region of interest" description="Disordered" evidence="1">
    <location>
        <begin position="126"/>
        <end position="159"/>
    </location>
</feature>
<evidence type="ECO:0000256" key="1">
    <source>
        <dbReference type="SAM" id="MobiDB-lite"/>
    </source>
</evidence>
<organism evidence="2 3">
    <name type="scientific">Cichlidogyrus casuarinus</name>
    <dbReference type="NCBI Taxonomy" id="1844966"/>
    <lineage>
        <taxon>Eukaryota</taxon>
        <taxon>Metazoa</taxon>
        <taxon>Spiralia</taxon>
        <taxon>Lophotrochozoa</taxon>
        <taxon>Platyhelminthes</taxon>
        <taxon>Monogenea</taxon>
        <taxon>Monopisthocotylea</taxon>
        <taxon>Dactylogyridea</taxon>
        <taxon>Ancyrocephalidae</taxon>
        <taxon>Cichlidogyrus</taxon>
    </lineage>
</organism>
<keyword evidence="3" id="KW-1185">Reference proteome</keyword>
<reference evidence="2 3" key="1">
    <citation type="submission" date="2024-11" db="EMBL/GenBank/DDBJ databases">
        <title>Adaptive evolution of stress response genes in parasites aligns with host niche diversity.</title>
        <authorList>
            <person name="Hahn C."/>
            <person name="Resl P."/>
        </authorList>
    </citation>
    <scope>NUCLEOTIDE SEQUENCE [LARGE SCALE GENOMIC DNA]</scope>
    <source>
        <strain evidence="2">EGGRZ-B1_66</strain>
        <tissue evidence="2">Body</tissue>
    </source>
</reference>
<comment type="caution">
    <text evidence="2">The sequence shown here is derived from an EMBL/GenBank/DDBJ whole genome shotgun (WGS) entry which is preliminary data.</text>
</comment>